<sequence length="396" mass="41008">MVLPELLSIPDRPAKRRSSRAPGVHGAPGHLRPRPRARLAGPEPGSEESWSLRPGAPPRPGVPSPPRPAVPAAHPRNWRAPARRGLGRLPPPPPPPPPPQLGPFKRPQRGGRAGAGSSRGCVTADWAHGGQGCTLCPVPQWARIGGTETETGWGVRMLARPAIVEGVTEPSWGPGLHVGGGGPRTRRGLRAEDGSGIGSAACSGGCVCEPAALSGWWASVSGRLPVGPPLLEGPLPDSQETPFQGLSRALAEQGNSATPVSLSSREIDPSAHADRAAFPWGPDGLTPGHHTPPTRICSLPLTCPPVSWSGARAHTSLCTFQTRVRGQRDRILALESTPCLALRPGHRGRSPSCACGGPAPVRPASAALSLLAVPLLRALGAGPSRCCQEGEGRGHK</sequence>
<protein>
    <submittedName>
        <fullName evidence="2">Uncharacterized protein</fullName>
    </submittedName>
</protein>
<evidence type="ECO:0000313" key="2">
    <source>
        <dbReference type="EMBL" id="KAF5919426.1"/>
    </source>
</evidence>
<reference evidence="2 3" key="1">
    <citation type="journal article" date="2020" name="Mol. Biol. Evol.">
        <title>Interspecific Gene Flow and the Evolution of Specialization in Black and White Rhinoceros.</title>
        <authorList>
            <person name="Moodley Y."/>
            <person name="Westbury M.V."/>
            <person name="Russo I.M."/>
            <person name="Gopalakrishnan S."/>
            <person name="Rakotoarivelo A."/>
            <person name="Olsen R.A."/>
            <person name="Prost S."/>
            <person name="Tunstall T."/>
            <person name="Ryder O.A."/>
            <person name="Dalen L."/>
            <person name="Bruford M.W."/>
        </authorList>
    </citation>
    <scope>NUCLEOTIDE SEQUENCE [LARGE SCALE GENOMIC DNA]</scope>
    <source>
        <strain evidence="2">SBR-YM</strain>
        <tissue evidence="2">Skin</tissue>
    </source>
</reference>
<proteinExistence type="predicted"/>
<dbReference type="Proteomes" id="UP000551758">
    <property type="component" value="Unassembled WGS sequence"/>
</dbReference>
<feature type="compositionally biased region" description="Pro residues" evidence="1">
    <location>
        <begin position="89"/>
        <end position="101"/>
    </location>
</feature>
<keyword evidence="3" id="KW-1185">Reference proteome</keyword>
<accession>A0A7J7EVH6</accession>
<feature type="compositionally biased region" description="Pro residues" evidence="1">
    <location>
        <begin position="55"/>
        <end position="69"/>
    </location>
</feature>
<comment type="caution">
    <text evidence="2">The sequence shown here is derived from an EMBL/GenBank/DDBJ whole genome shotgun (WGS) entry which is preliminary data.</text>
</comment>
<evidence type="ECO:0000256" key="1">
    <source>
        <dbReference type="SAM" id="MobiDB-lite"/>
    </source>
</evidence>
<organism evidence="2 3">
    <name type="scientific">Diceros bicornis minor</name>
    <name type="common">South-central black rhinoceros</name>
    <dbReference type="NCBI Taxonomy" id="77932"/>
    <lineage>
        <taxon>Eukaryota</taxon>
        <taxon>Metazoa</taxon>
        <taxon>Chordata</taxon>
        <taxon>Craniata</taxon>
        <taxon>Vertebrata</taxon>
        <taxon>Euteleostomi</taxon>
        <taxon>Mammalia</taxon>
        <taxon>Eutheria</taxon>
        <taxon>Laurasiatheria</taxon>
        <taxon>Perissodactyla</taxon>
        <taxon>Rhinocerotidae</taxon>
        <taxon>Diceros</taxon>
    </lineage>
</organism>
<evidence type="ECO:0000313" key="3">
    <source>
        <dbReference type="Proteomes" id="UP000551758"/>
    </source>
</evidence>
<gene>
    <name evidence="2" type="ORF">HPG69_007591</name>
</gene>
<dbReference type="EMBL" id="JACDTQ010002300">
    <property type="protein sequence ID" value="KAF5919426.1"/>
    <property type="molecule type" value="Genomic_DNA"/>
</dbReference>
<dbReference type="AlphaFoldDB" id="A0A7J7EVH6"/>
<feature type="region of interest" description="Disordered" evidence="1">
    <location>
        <begin position="1"/>
        <end position="120"/>
    </location>
</feature>
<name>A0A7J7EVH6_DICBM</name>